<evidence type="ECO:0000256" key="2">
    <source>
        <dbReference type="ARBA" id="ARBA00022723"/>
    </source>
</evidence>
<evidence type="ECO:0000256" key="3">
    <source>
        <dbReference type="ARBA" id="ARBA00022801"/>
    </source>
</evidence>
<keyword evidence="2" id="KW-0479">Metal-binding</keyword>
<dbReference type="GO" id="GO:0006508">
    <property type="term" value="P:proteolysis"/>
    <property type="evidence" value="ECO:0007669"/>
    <property type="project" value="UniProtKB-KW"/>
</dbReference>
<organism evidence="7 8">
    <name type="scientific">Leeuwenhoekiella polynyae</name>
    <dbReference type="NCBI Taxonomy" id="1550906"/>
    <lineage>
        <taxon>Bacteria</taxon>
        <taxon>Pseudomonadati</taxon>
        <taxon>Bacteroidota</taxon>
        <taxon>Flavobacteriia</taxon>
        <taxon>Flavobacteriales</taxon>
        <taxon>Flavobacteriaceae</taxon>
        <taxon>Leeuwenhoekiella</taxon>
    </lineage>
</organism>
<dbReference type="Pfam" id="PF04002">
    <property type="entry name" value="RadC"/>
    <property type="match status" value="1"/>
</dbReference>
<dbReference type="OrthoDB" id="9804482at2"/>
<dbReference type="Gene3D" id="3.40.140.10">
    <property type="entry name" value="Cytidine Deaminase, domain 2"/>
    <property type="match status" value="1"/>
</dbReference>
<sequence>METQLNEIKLRYSTRQKATDWIKISSSANAAEAIFKNWDKDHIATFECFKIVLLNNSNQIKGVFQVSQGGITGTVVDVRLIFAVALKSLAVGMILTHNHPSGTLKPSEADKSITRKIKSAGEFLDIKVLDHIILTPTGQYFSFADEGLL</sequence>
<gene>
    <name evidence="7" type="ORF">DSM02_2719</name>
</gene>
<protein>
    <submittedName>
        <fullName evidence="7">RadC-like JAB domain-containing protein</fullName>
    </submittedName>
</protein>
<dbReference type="PANTHER" id="PTHR30471:SF3">
    <property type="entry name" value="UPF0758 PROTEIN YEES-RELATED"/>
    <property type="match status" value="1"/>
</dbReference>
<dbReference type="EMBL" id="QOVK01000013">
    <property type="protein sequence ID" value="RXG20068.1"/>
    <property type="molecule type" value="Genomic_DNA"/>
</dbReference>
<keyword evidence="4" id="KW-0862">Zinc</keyword>
<evidence type="ECO:0000256" key="5">
    <source>
        <dbReference type="ARBA" id="ARBA00023049"/>
    </source>
</evidence>
<dbReference type="CDD" id="cd08071">
    <property type="entry name" value="MPN_DUF2466"/>
    <property type="match status" value="1"/>
</dbReference>
<dbReference type="PANTHER" id="PTHR30471">
    <property type="entry name" value="DNA REPAIR PROTEIN RADC"/>
    <property type="match status" value="1"/>
</dbReference>
<feature type="domain" description="MPN" evidence="6">
    <location>
        <begin position="24"/>
        <end position="149"/>
    </location>
</feature>
<dbReference type="GO" id="GO:0046872">
    <property type="term" value="F:metal ion binding"/>
    <property type="evidence" value="ECO:0007669"/>
    <property type="project" value="UniProtKB-KW"/>
</dbReference>
<keyword evidence="3" id="KW-0378">Hydrolase</keyword>
<keyword evidence="1" id="KW-0645">Protease</keyword>
<dbReference type="InterPro" id="IPR037518">
    <property type="entry name" value="MPN"/>
</dbReference>
<dbReference type="InterPro" id="IPR025657">
    <property type="entry name" value="RadC_JAB"/>
</dbReference>
<dbReference type="InterPro" id="IPR020891">
    <property type="entry name" value="UPF0758_CS"/>
</dbReference>
<dbReference type="Proteomes" id="UP000289859">
    <property type="component" value="Unassembled WGS sequence"/>
</dbReference>
<keyword evidence="5" id="KW-0482">Metalloprotease</keyword>
<dbReference type="InterPro" id="IPR001405">
    <property type="entry name" value="UPF0758"/>
</dbReference>
<dbReference type="PROSITE" id="PS50249">
    <property type="entry name" value="MPN"/>
    <property type="match status" value="1"/>
</dbReference>
<dbReference type="RefSeq" id="WP_128766112.1">
    <property type="nucleotide sequence ID" value="NZ_JBHUOO010000007.1"/>
</dbReference>
<reference evidence="7 8" key="1">
    <citation type="submission" date="2018-07" db="EMBL/GenBank/DDBJ databases">
        <title>Leeuwenhoekiella genomics.</title>
        <authorList>
            <person name="Tahon G."/>
            <person name="Willems A."/>
        </authorList>
    </citation>
    <scope>NUCLEOTIDE SEQUENCE [LARGE SCALE GENOMIC DNA]</scope>
    <source>
        <strain evidence="7 8">LMG 29608</strain>
    </source>
</reference>
<dbReference type="PROSITE" id="PS01302">
    <property type="entry name" value="UPF0758"/>
    <property type="match status" value="1"/>
</dbReference>
<accession>A0A4Q0P220</accession>
<name>A0A4Q0P220_9FLAO</name>
<comment type="caution">
    <text evidence="7">The sequence shown here is derived from an EMBL/GenBank/DDBJ whole genome shotgun (WGS) entry which is preliminary data.</text>
</comment>
<evidence type="ECO:0000256" key="1">
    <source>
        <dbReference type="ARBA" id="ARBA00022670"/>
    </source>
</evidence>
<proteinExistence type="predicted"/>
<dbReference type="GO" id="GO:0008237">
    <property type="term" value="F:metallopeptidase activity"/>
    <property type="evidence" value="ECO:0007669"/>
    <property type="project" value="UniProtKB-KW"/>
</dbReference>
<keyword evidence="8" id="KW-1185">Reference proteome</keyword>
<evidence type="ECO:0000313" key="8">
    <source>
        <dbReference type="Proteomes" id="UP000289859"/>
    </source>
</evidence>
<evidence type="ECO:0000313" key="7">
    <source>
        <dbReference type="EMBL" id="RXG20068.1"/>
    </source>
</evidence>
<dbReference type="AlphaFoldDB" id="A0A4Q0P220"/>
<evidence type="ECO:0000256" key="4">
    <source>
        <dbReference type="ARBA" id="ARBA00022833"/>
    </source>
</evidence>
<evidence type="ECO:0000259" key="6">
    <source>
        <dbReference type="PROSITE" id="PS50249"/>
    </source>
</evidence>